<proteinExistence type="inferred from homology"/>
<dbReference type="SUPFAM" id="SSF53098">
    <property type="entry name" value="Ribonuclease H-like"/>
    <property type="match status" value="1"/>
</dbReference>
<organism evidence="4 5">
    <name type="scientific">Nibrella viscosa</name>
    <dbReference type="NCBI Taxonomy" id="1084524"/>
    <lineage>
        <taxon>Bacteria</taxon>
        <taxon>Pseudomonadati</taxon>
        <taxon>Bacteroidota</taxon>
        <taxon>Cytophagia</taxon>
        <taxon>Cytophagales</taxon>
        <taxon>Spirosomataceae</taxon>
        <taxon>Nibrella</taxon>
    </lineage>
</organism>
<dbReference type="Gene3D" id="3.40.50.2300">
    <property type="match status" value="1"/>
</dbReference>
<dbReference type="EMBL" id="BAABHB010000004">
    <property type="protein sequence ID" value="GAA4406752.1"/>
    <property type="molecule type" value="Genomic_DNA"/>
</dbReference>
<dbReference type="Pfam" id="PF13289">
    <property type="entry name" value="SIR2_2"/>
    <property type="match status" value="1"/>
</dbReference>
<gene>
    <name evidence="4" type="ORF">GCM10023187_26610</name>
</gene>
<sequence>MSSNKSKSNLILEFDEFLRAIKVGNNDTYTTLLGAGASISSGVQSATDCIWEWKKEIYVTKSNDTRDWVENFKIDAVKNLIQGWLDNQGTFLPLGDNREYSYYAEKCYPLEKNRKDYFAKICKNKEPSVGYKLLCLLNKKGIISSVWTTNFDALVSKAAHQTNVTPIEISLDSVKRIFTPQNRSELPIIELHGDYRYTPLKNTDSELQEQDTTFRENLTSYLLDKHLIVSGYSGRDKSLMDTLFESYSKRGGGILFWCGYGRDISPEVEELITHARKNGRTAYYVPTDGFDKLMINLSKNIFRNDPEVSSLLTSDKEDLLTDFELDINHYNTVIKSNLYLLELPYGVYQFQINYQRGEKAFKTVKELTKNYKVVAVPFKEFVWAYGSINDIQMCFKGRLKSKITINPNSDLDIWRDSSMYYLMLSTLTRSIAEKIKGKSNGKNIVWLEGQSIILFNRKVYKAVELSIRTDGKRYFLTILPYAYLDENVEKEVRQAIGKAIFEKMRNKEFNEYISAWSNIIFSRNDIEVDYPLGVGSGFNFKVSKIPSYAAIMKAGTRAGLDLIDENFISYKGIQYDEPKLIFSHKNASMQSIPSHFHPMKGLVDNRPYDYDPLNRVHKNAIDLAVVCPSQHSEKLFRFLSRQNTEVKVIGSTSYVIDYPGFYNAFGVSLNVPHPKSDRWIAPYEPFTGSNEIEMATTLAKTLSVCIDNVTRDSTNKIVIIYIPSSWNALLKYNNNIREFDLHDYIKAYCAERGIATQFIREETIGYGLDCQKNWWLALSYYVKSLRTPWIIQGIDKTTAFAGIGYSLRQNTPGNHIILGCSHIYNWQGQGLKYKLSKVEDDIFWDKQENPHLSYNDAFRFGITIRDLFYNAMTELPNRVVVHKRTYFTKDEIRGIKDSLYNSGIEQIDLIEINFEEDIRFIASKLSSIKKLEPDGYAVSRGTCLLFNPKTLLLWTHGIVPAIDNPNYRFYLGGRYIPTPLKVIKHFGEASMGQIATEILGLTKMNWNSFDLYTQLPATVHSSNEIARIGKLLRKKEGKYYDYRYFI</sequence>
<dbReference type="Gene3D" id="3.40.50.1220">
    <property type="entry name" value="TPP-binding domain"/>
    <property type="match status" value="1"/>
</dbReference>
<dbReference type="CDD" id="cd04659">
    <property type="entry name" value="Piwi_piwi-like_ProArk"/>
    <property type="match status" value="1"/>
</dbReference>
<evidence type="ECO:0000256" key="2">
    <source>
        <dbReference type="ARBA" id="ARBA00035032"/>
    </source>
</evidence>
<comment type="similarity">
    <text evidence="1">Belongs to the argonaute family. Long pAgo subfamily.</text>
</comment>
<feature type="domain" description="Piwi" evidence="3">
    <location>
        <begin position="717"/>
        <end position="1034"/>
    </location>
</feature>
<dbReference type="Proteomes" id="UP001500936">
    <property type="component" value="Unassembled WGS sequence"/>
</dbReference>
<dbReference type="Gene3D" id="3.30.420.10">
    <property type="entry name" value="Ribonuclease H-like superfamily/Ribonuclease H"/>
    <property type="match status" value="1"/>
</dbReference>
<keyword evidence="5" id="KW-1185">Reference proteome</keyword>
<comment type="caution">
    <text evidence="4">The sequence shown here is derived from an EMBL/GenBank/DDBJ whole genome shotgun (WGS) entry which is preliminary data.</text>
</comment>
<name>A0ABP8KHG4_9BACT</name>
<evidence type="ECO:0000259" key="3">
    <source>
        <dbReference type="SMART" id="SM00950"/>
    </source>
</evidence>
<evidence type="ECO:0000313" key="4">
    <source>
        <dbReference type="EMBL" id="GAA4406752.1"/>
    </source>
</evidence>
<dbReference type="SUPFAM" id="SSF52467">
    <property type="entry name" value="DHS-like NAD/FAD-binding domain"/>
    <property type="match status" value="1"/>
</dbReference>
<evidence type="ECO:0000313" key="5">
    <source>
        <dbReference type="Proteomes" id="UP001500936"/>
    </source>
</evidence>
<protein>
    <recommendedName>
        <fullName evidence="2">Protein argonaute</fullName>
    </recommendedName>
</protein>
<dbReference type="SMART" id="SM00950">
    <property type="entry name" value="Piwi"/>
    <property type="match status" value="1"/>
</dbReference>
<evidence type="ECO:0000256" key="1">
    <source>
        <dbReference type="ARBA" id="ARBA00035012"/>
    </source>
</evidence>
<dbReference type="InterPro" id="IPR029035">
    <property type="entry name" value="DHS-like_NAD/FAD-binding_dom"/>
</dbReference>
<reference evidence="5" key="1">
    <citation type="journal article" date="2019" name="Int. J. Syst. Evol. Microbiol.">
        <title>The Global Catalogue of Microorganisms (GCM) 10K type strain sequencing project: providing services to taxonomists for standard genome sequencing and annotation.</title>
        <authorList>
            <consortium name="The Broad Institute Genomics Platform"/>
            <consortium name="The Broad Institute Genome Sequencing Center for Infectious Disease"/>
            <person name="Wu L."/>
            <person name="Ma J."/>
        </authorList>
    </citation>
    <scope>NUCLEOTIDE SEQUENCE [LARGE SCALE GENOMIC DNA]</scope>
    <source>
        <strain evidence="5">JCM 17925</strain>
    </source>
</reference>
<dbReference type="InterPro" id="IPR003165">
    <property type="entry name" value="Piwi"/>
</dbReference>
<dbReference type="InterPro" id="IPR012337">
    <property type="entry name" value="RNaseH-like_sf"/>
</dbReference>
<dbReference type="InterPro" id="IPR036397">
    <property type="entry name" value="RNaseH_sf"/>
</dbReference>
<accession>A0ABP8KHG4</accession>